<dbReference type="RefSeq" id="XP_075074643.1">
    <property type="nucleotide sequence ID" value="XM_075218542.1"/>
</dbReference>
<reference evidence="1" key="1">
    <citation type="journal article" date="2014" name="Nat. Commun.">
        <title>The tobacco genome sequence and its comparison with those of tomato and potato.</title>
        <authorList>
            <person name="Sierro N."/>
            <person name="Battey J.N."/>
            <person name="Ouadi S."/>
            <person name="Bakaher N."/>
            <person name="Bovet L."/>
            <person name="Willig A."/>
            <person name="Goepfert S."/>
            <person name="Peitsch M.C."/>
            <person name="Ivanov N.V."/>
        </authorList>
    </citation>
    <scope>NUCLEOTIDE SEQUENCE [LARGE SCALE GENOMIC DNA]</scope>
</reference>
<sequence length="137" mass="16098">MEARQIPRHQFILRLAIRQSLKTVDRLERWGINVPKERVLCSTGATESLAHLFLECKYARDIWYSLLKWMNENRTPKTWSEEVCWMAKRCRGSRAKGQVLAWLFAATIYHVSSEMNARGQSYSKWKKILDSLNSFSS</sequence>
<evidence type="ECO:0000313" key="2">
    <source>
        <dbReference type="RefSeq" id="XP_075074643.1"/>
    </source>
</evidence>
<dbReference type="Proteomes" id="UP000790787">
    <property type="component" value="Chromosome 7"/>
</dbReference>
<organism evidence="1 2">
    <name type="scientific">Nicotiana tabacum</name>
    <name type="common">Common tobacco</name>
    <dbReference type="NCBI Taxonomy" id="4097"/>
    <lineage>
        <taxon>Eukaryota</taxon>
        <taxon>Viridiplantae</taxon>
        <taxon>Streptophyta</taxon>
        <taxon>Embryophyta</taxon>
        <taxon>Tracheophyta</taxon>
        <taxon>Spermatophyta</taxon>
        <taxon>Magnoliopsida</taxon>
        <taxon>eudicotyledons</taxon>
        <taxon>Gunneridae</taxon>
        <taxon>Pentapetalae</taxon>
        <taxon>asterids</taxon>
        <taxon>lamiids</taxon>
        <taxon>Solanales</taxon>
        <taxon>Solanaceae</taxon>
        <taxon>Nicotianoideae</taxon>
        <taxon>Nicotianeae</taxon>
        <taxon>Nicotiana</taxon>
    </lineage>
</organism>
<evidence type="ECO:0000313" key="1">
    <source>
        <dbReference type="Proteomes" id="UP000790787"/>
    </source>
</evidence>
<name>A0AC58RPJ4_TOBAC</name>
<proteinExistence type="predicted"/>
<gene>
    <name evidence="2" type="primary">LOC142162218</name>
</gene>
<protein>
    <submittedName>
        <fullName evidence="2">Uncharacterized protein LOC142162218</fullName>
    </submittedName>
</protein>
<accession>A0AC58RPJ4</accession>
<reference evidence="2" key="2">
    <citation type="submission" date="2025-08" db="UniProtKB">
        <authorList>
            <consortium name="RefSeq"/>
        </authorList>
    </citation>
    <scope>IDENTIFICATION</scope>
    <source>
        <tissue evidence="2">Leaf</tissue>
    </source>
</reference>
<keyword evidence="1" id="KW-1185">Reference proteome</keyword>